<dbReference type="PANTHER" id="PTHR23427:SF2">
    <property type="entry name" value="SURFEIT LOCUS PROTEIN 1"/>
    <property type="match status" value="1"/>
</dbReference>
<dbReference type="InterPro" id="IPR002994">
    <property type="entry name" value="Surf1/Shy1"/>
</dbReference>
<evidence type="ECO:0000256" key="5">
    <source>
        <dbReference type="ARBA" id="ARBA00023136"/>
    </source>
</evidence>
<dbReference type="AlphaFoldDB" id="A0A7W5XYY0"/>
<evidence type="ECO:0000256" key="6">
    <source>
        <dbReference type="RuleBase" id="RU363076"/>
    </source>
</evidence>
<dbReference type="CDD" id="cd06662">
    <property type="entry name" value="SURF1"/>
    <property type="match status" value="1"/>
</dbReference>
<dbReference type="EMBL" id="JACIBT010000001">
    <property type="protein sequence ID" value="MBB3666966.1"/>
    <property type="molecule type" value="Genomic_DNA"/>
</dbReference>
<accession>A0A7W5XYY0</accession>
<comment type="subcellular location">
    <subcellularLocation>
        <location evidence="6">Cell membrane</location>
        <topology evidence="6">Multi-pass membrane protein</topology>
    </subcellularLocation>
    <subcellularLocation>
        <location evidence="1">Membrane</location>
    </subcellularLocation>
</comment>
<dbReference type="PROSITE" id="PS50895">
    <property type="entry name" value="SURF1"/>
    <property type="match status" value="1"/>
</dbReference>
<keyword evidence="4" id="KW-1133">Transmembrane helix</keyword>
<keyword evidence="3" id="KW-0812">Transmembrane</keyword>
<reference evidence="8 9" key="1">
    <citation type="submission" date="2020-08" db="EMBL/GenBank/DDBJ databases">
        <title>Sequencing the genomes of 1000 actinobacteria strains.</title>
        <authorList>
            <person name="Klenk H.-P."/>
        </authorList>
    </citation>
    <scope>NUCLEOTIDE SEQUENCE [LARGE SCALE GENOMIC DNA]</scope>
    <source>
        <strain evidence="8 9">DSM 28238</strain>
    </source>
</reference>
<keyword evidence="5" id="KW-0472">Membrane</keyword>
<dbReference type="PROSITE" id="PS51257">
    <property type="entry name" value="PROKAR_LIPOPROTEIN"/>
    <property type="match status" value="1"/>
</dbReference>
<keyword evidence="6" id="KW-1003">Cell membrane</keyword>
<evidence type="ECO:0000256" key="2">
    <source>
        <dbReference type="ARBA" id="ARBA00007165"/>
    </source>
</evidence>
<dbReference type="InterPro" id="IPR045214">
    <property type="entry name" value="Surf1/Surf4"/>
</dbReference>
<dbReference type="Pfam" id="PF02104">
    <property type="entry name" value="SURF1"/>
    <property type="match status" value="1"/>
</dbReference>
<sequence length="300" mass="34032">MKNRYAFLLSPTWLGWLAICAVFAVSCYFLGQWQLDRRDAAVEENNRVVENYDEAPVPYSEVRDLFHSPAANDEWTVTRMRGEYQDEDFMLVRNRGHGGQVGYEQLVPFRDSSTGETVIVSRGWLPTASEDGSLPQYNPEPPQGQVEVTVRLKPGEEDISRGAPEGQLASISLDEYQQHLDYPMATGAYGLMAQESPQPAQQPQQLARPQLDEGPHLSYSMQWGAFGLMSFVGWGYAARIHARNRDMEELAGGAPMEAGTAQVVRQERMREAKRQRRKQNGQYSDEDVEDAWVEDRLRPE</sequence>
<protein>
    <recommendedName>
        <fullName evidence="6">SURF1-like protein</fullName>
    </recommendedName>
</protein>
<dbReference type="PANTHER" id="PTHR23427">
    <property type="entry name" value="SURFEIT LOCUS PROTEIN"/>
    <property type="match status" value="1"/>
</dbReference>
<dbReference type="Proteomes" id="UP000547528">
    <property type="component" value="Unassembled WGS sequence"/>
</dbReference>
<evidence type="ECO:0000256" key="3">
    <source>
        <dbReference type="ARBA" id="ARBA00022692"/>
    </source>
</evidence>
<evidence type="ECO:0000256" key="1">
    <source>
        <dbReference type="ARBA" id="ARBA00004370"/>
    </source>
</evidence>
<name>A0A7W5XYY0_9MICC</name>
<dbReference type="RefSeq" id="WP_183357347.1">
    <property type="nucleotide sequence ID" value="NZ_BAABKR010000001.1"/>
</dbReference>
<evidence type="ECO:0000256" key="4">
    <source>
        <dbReference type="ARBA" id="ARBA00022989"/>
    </source>
</evidence>
<feature type="region of interest" description="Disordered" evidence="7">
    <location>
        <begin position="252"/>
        <end position="300"/>
    </location>
</feature>
<keyword evidence="9" id="KW-1185">Reference proteome</keyword>
<evidence type="ECO:0000256" key="7">
    <source>
        <dbReference type="SAM" id="MobiDB-lite"/>
    </source>
</evidence>
<proteinExistence type="inferred from homology"/>
<organism evidence="8 9">
    <name type="scientific">Garicola koreensis</name>
    <dbReference type="NCBI Taxonomy" id="1262554"/>
    <lineage>
        <taxon>Bacteria</taxon>
        <taxon>Bacillati</taxon>
        <taxon>Actinomycetota</taxon>
        <taxon>Actinomycetes</taxon>
        <taxon>Micrococcales</taxon>
        <taxon>Micrococcaceae</taxon>
        <taxon>Garicola</taxon>
    </lineage>
</organism>
<evidence type="ECO:0000313" key="9">
    <source>
        <dbReference type="Proteomes" id="UP000547528"/>
    </source>
</evidence>
<comment type="similarity">
    <text evidence="2 6">Belongs to the SURF1 family.</text>
</comment>
<comment type="caution">
    <text evidence="8">The sequence shown here is derived from an EMBL/GenBank/DDBJ whole genome shotgun (WGS) entry which is preliminary data.</text>
</comment>
<dbReference type="GO" id="GO:0005886">
    <property type="term" value="C:plasma membrane"/>
    <property type="evidence" value="ECO:0007669"/>
    <property type="project" value="UniProtKB-SubCell"/>
</dbReference>
<gene>
    <name evidence="8" type="ORF">FHX47_000559</name>
</gene>
<evidence type="ECO:0000313" key="8">
    <source>
        <dbReference type="EMBL" id="MBB3666966.1"/>
    </source>
</evidence>